<evidence type="ECO:0000313" key="6">
    <source>
        <dbReference type="Proteomes" id="UP000503222"/>
    </source>
</evidence>
<accession>A0A6G7YP15</accession>
<evidence type="ECO:0000259" key="4">
    <source>
        <dbReference type="PROSITE" id="PS51186"/>
    </source>
</evidence>
<feature type="region of interest" description="Disordered" evidence="3">
    <location>
        <begin position="72"/>
        <end position="110"/>
    </location>
</feature>
<dbReference type="PROSITE" id="PS51186">
    <property type="entry name" value="GNAT"/>
    <property type="match status" value="1"/>
</dbReference>
<dbReference type="Gene3D" id="3.40.630.30">
    <property type="match status" value="1"/>
</dbReference>
<proteinExistence type="predicted"/>
<dbReference type="AlphaFoldDB" id="A0A6G7YP15"/>
<evidence type="ECO:0000256" key="3">
    <source>
        <dbReference type="SAM" id="MobiDB-lite"/>
    </source>
</evidence>
<dbReference type="Pfam" id="PF00583">
    <property type="entry name" value="Acetyltransf_1"/>
    <property type="match status" value="1"/>
</dbReference>
<gene>
    <name evidence="5" type="ORF">G7077_05755</name>
</gene>
<dbReference type="PANTHER" id="PTHR43877">
    <property type="entry name" value="AMINOALKYLPHOSPHONATE N-ACETYLTRANSFERASE-RELATED-RELATED"/>
    <property type="match status" value="1"/>
</dbReference>
<evidence type="ECO:0000256" key="2">
    <source>
        <dbReference type="ARBA" id="ARBA00023315"/>
    </source>
</evidence>
<dbReference type="PANTHER" id="PTHR43877:SF2">
    <property type="entry name" value="AMINOALKYLPHOSPHONATE N-ACETYLTRANSFERASE-RELATED"/>
    <property type="match status" value="1"/>
</dbReference>
<dbReference type="GO" id="GO:0016747">
    <property type="term" value="F:acyltransferase activity, transferring groups other than amino-acyl groups"/>
    <property type="evidence" value="ECO:0007669"/>
    <property type="project" value="InterPro"/>
</dbReference>
<dbReference type="InterPro" id="IPR050832">
    <property type="entry name" value="Bact_Acetyltransf"/>
</dbReference>
<keyword evidence="1 5" id="KW-0808">Transferase</keyword>
<name>A0A6G7YP15_9SPHN</name>
<keyword evidence="2" id="KW-0012">Acyltransferase</keyword>
<dbReference type="KEGG" id="spii:G7077_05755"/>
<dbReference type="EMBL" id="CP049869">
    <property type="protein sequence ID" value="QIK78479.1"/>
    <property type="molecule type" value="Genomic_DNA"/>
</dbReference>
<dbReference type="InterPro" id="IPR000182">
    <property type="entry name" value="GNAT_dom"/>
</dbReference>
<protein>
    <submittedName>
        <fullName evidence="5">GNAT family N-acetyltransferase</fullName>
    </submittedName>
</protein>
<evidence type="ECO:0000313" key="5">
    <source>
        <dbReference type="EMBL" id="QIK78479.1"/>
    </source>
</evidence>
<evidence type="ECO:0000256" key="1">
    <source>
        <dbReference type="ARBA" id="ARBA00022679"/>
    </source>
</evidence>
<dbReference type="CDD" id="cd04301">
    <property type="entry name" value="NAT_SF"/>
    <property type="match status" value="1"/>
</dbReference>
<keyword evidence="6" id="KW-1185">Reference proteome</keyword>
<organism evidence="5 6">
    <name type="scientific">Sphingomonas piscis</name>
    <dbReference type="NCBI Taxonomy" id="2714943"/>
    <lineage>
        <taxon>Bacteria</taxon>
        <taxon>Pseudomonadati</taxon>
        <taxon>Pseudomonadota</taxon>
        <taxon>Alphaproteobacteria</taxon>
        <taxon>Sphingomonadales</taxon>
        <taxon>Sphingomonadaceae</taxon>
        <taxon>Sphingomonas</taxon>
    </lineage>
</organism>
<dbReference type="Proteomes" id="UP000503222">
    <property type="component" value="Chromosome"/>
</dbReference>
<dbReference type="InterPro" id="IPR016181">
    <property type="entry name" value="Acyl_CoA_acyltransferase"/>
</dbReference>
<sequence>MDLDTLAESARNRGLRLVRSRVRTPGKGDYGKVGITDAAGKPLLGFNGKALTATPEEAQAFLRKHDAADWGASLDQPVKRKVQRPRQPANDRQAPPKPERKPKPPPIPVVRTAEQGDAAQLLPLIRLLGYTPHDQALKQRLKKMMASGNPPFVATLGDRTVGLCGVQVSTMLQREKPVGRITILVVADDVRGKGIGRMLVDAAEARFKADGCELIEVTSNDRHLAAHAFYRRLGFERTSIRFAKPL</sequence>
<feature type="domain" description="N-acetyltransferase" evidence="4">
    <location>
        <begin position="108"/>
        <end position="246"/>
    </location>
</feature>
<dbReference type="SUPFAM" id="SSF55729">
    <property type="entry name" value="Acyl-CoA N-acyltransferases (Nat)"/>
    <property type="match status" value="1"/>
</dbReference>
<reference evidence="5 6" key="1">
    <citation type="submission" date="2020-03" db="EMBL/GenBank/DDBJ databases">
        <title>Sphingomonas sp. nov., isolated from fish.</title>
        <authorList>
            <person name="Hyun D.-W."/>
            <person name="Bae J.-W."/>
        </authorList>
    </citation>
    <scope>NUCLEOTIDE SEQUENCE [LARGE SCALE GENOMIC DNA]</scope>
    <source>
        <strain evidence="5 6">HDW15B</strain>
    </source>
</reference>
<dbReference type="RefSeq" id="WP_166410872.1">
    <property type="nucleotide sequence ID" value="NZ_CP049869.1"/>
</dbReference>